<sequence>MNSLELVDLPLGRILYEAEDKIRFVYFPHNAVVSLLAVLSDGSTAEMETIGREGVLGVVEALGDRVSQGRCIVQFPGSASRVKIEQFRQVVGASASVRQAMLCYMQFLFMQILQVGVCNAVHSAEARFCRTLLIMRDRMNRDDLPLTHEFLAGMLGVHRPAVSIIAHRMQDEGLIKQGRGLITITDSTHLEDKACECYKSIRRSYDRLLPP</sequence>
<dbReference type="InterPro" id="IPR050397">
    <property type="entry name" value="Env_Response_Regulators"/>
</dbReference>
<accession>A0A370H7C5</accession>
<dbReference type="GO" id="GO:0005829">
    <property type="term" value="C:cytosol"/>
    <property type="evidence" value="ECO:0007669"/>
    <property type="project" value="TreeGrafter"/>
</dbReference>
<dbReference type="Pfam" id="PF13545">
    <property type="entry name" value="HTH_Crp_2"/>
    <property type="match status" value="1"/>
</dbReference>
<keyword evidence="3" id="KW-0804">Transcription</keyword>
<dbReference type="InterPro" id="IPR018490">
    <property type="entry name" value="cNMP-bd_dom_sf"/>
</dbReference>
<dbReference type="PANTHER" id="PTHR24567">
    <property type="entry name" value="CRP FAMILY TRANSCRIPTIONAL REGULATORY PROTEIN"/>
    <property type="match status" value="1"/>
</dbReference>
<evidence type="ECO:0000313" key="6">
    <source>
        <dbReference type="Proteomes" id="UP000254925"/>
    </source>
</evidence>
<dbReference type="InterPro" id="IPR012318">
    <property type="entry name" value="HTH_CRP"/>
</dbReference>
<keyword evidence="1" id="KW-0805">Transcription regulation</keyword>
<dbReference type="GO" id="GO:0003677">
    <property type="term" value="F:DNA binding"/>
    <property type="evidence" value="ECO:0007669"/>
    <property type="project" value="UniProtKB-KW"/>
</dbReference>
<evidence type="ECO:0000256" key="1">
    <source>
        <dbReference type="ARBA" id="ARBA00023015"/>
    </source>
</evidence>
<dbReference type="SUPFAM" id="SSF46785">
    <property type="entry name" value="Winged helix' DNA-binding domain"/>
    <property type="match status" value="1"/>
</dbReference>
<evidence type="ECO:0000259" key="4">
    <source>
        <dbReference type="PROSITE" id="PS51063"/>
    </source>
</evidence>
<proteinExistence type="predicted"/>
<keyword evidence="2" id="KW-0238">DNA-binding</keyword>
<evidence type="ECO:0000256" key="3">
    <source>
        <dbReference type="ARBA" id="ARBA00023163"/>
    </source>
</evidence>
<evidence type="ECO:0000313" key="5">
    <source>
        <dbReference type="EMBL" id="RDI52597.1"/>
    </source>
</evidence>
<evidence type="ECO:0000256" key="2">
    <source>
        <dbReference type="ARBA" id="ARBA00023125"/>
    </source>
</evidence>
<name>A0A370H7C5_9HYPH</name>
<dbReference type="InterPro" id="IPR036390">
    <property type="entry name" value="WH_DNA-bd_sf"/>
</dbReference>
<keyword evidence="6" id="KW-1185">Reference proteome</keyword>
<protein>
    <submittedName>
        <fullName evidence="5">CRP-like cAMP-binding protein</fullName>
    </submittedName>
</protein>
<dbReference type="EMBL" id="QQBB01000014">
    <property type="protein sequence ID" value="RDI52597.1"/>
    <property type="molecule type" value="Genomic_DNA"/>
</dbReference>
<gene>
    <name evidence="5" type="ORF">DES45_11458</name>
</gene>
<organism evidence="5 6">
    <name type="scientific">Microvirga subterranea</name>
    <dbReference type="NCBI Taxonomy" id="186651"/>
    <lineage>
        <taxon>Bacteria</taxon>
        <taxon>Pseudomonadati</taxon>
        <taxon>Pseudomonadota</taxon>
        <taxon>Alphaproteobacteria</taxon>
        <taxon>Hyphomicrobiales</taxon>
        <taxon>Methylobacteriaceae</taxon>
        <taxon>Microvirga</taxon>
    </lineage>
</organism>
<dbReference type="InterPro" id="IPR014710">
    <property type="entry name" value="RmlC-like_jellyroll"/>
</dbReference>
<dbReference type="SUPFAM" id="SSF51206">
    <property type="entry name" value="cAMP-binding domain-like"/>
    <property type="match status" value="1"/>
</dbReference>
<dbReference type="PANTHER" id="PTHR24567:SF74">
    <property type="entry name" value="HTH-TYPE TRANSCRIPTIONAL REGULATOR ARCR"/>
    <property type="match status" value="1"/>
</dbReference>
<dbReference type="Proteomes" id="UP000254925">
    <property type="component" value="Unassembled WGS sequence"/>
</dbReference>
<dbReference type="SMART" id="SM00419">
    <property type="entry name" value="HTH_CRP"/>
    <property type="match status" value="1"/>
</dbReference>
<comment type="caution">
    <text evidence="5">The sequence shown here is derived from an EMBL/GenBank/DDBJ whole genome shotgun (WGS) entry which is preliminary data.</text>
</comment>
<feature type="domain" description="HTH crp-type" evidence="4">
    <location>
        <begin position="122"/>
        <end position="188"/>
    </location>
</feature>
<dbReference type="Gene3D" id="2.60.120.10">
    <property type="entry name" value="Jelly Rolls"/>
    <property type="match status" value="1"/>
</dbReference>
<dbReference type="GO" id="GO:0003700">
    <property type="term" value="F:DNA-binding transcription factor activity"/>
    <property type="evidence" value="ECO:0007669"/>
    <property type="project" value="TreeGrafter"/>
</dbReference>
<dbReference type="PROSITE" id="PS51063">
    <property type="entry name" value="HTH_CRP_2"/>
    <property type="match status" value="1"/>
</dbReference>
<dbReference type="AlphaFoldDB" id="A0A370H7C5"/>
<reference evidence="5 6" key="1">
    <citation type="submission" date="2018-07" db="EMBL/GenBank/DDBJ databases">
        <title>Genomic Encyclopedia of Type Strains, Phase IV (KMG-IV): sequencing the most valuable type-strain genomes for metagenomic binning, comparative biology and taxonomic classification.</title>
        <authorList>
            <person name="Goeker M."/>
        </authorList>
    </citation>
    <scope>NUCLEOTIDE SEQUENCE [LARGE SCALE GENOMIC DNA]</scope>
    <source>
        <strain evidence="5 6">DSM 14364</strain>
    </source>
</reference>